<evidence type="ECO:0000313" key="1">
    <source>
        <dbReference type="EMBL" id="KAF7821731.1"/>
    </source>
</evidence>
<evidence type="ECO:0000313" key="2">
    <source>
        <dbReference type="Proteomes" id="UP000634136"/>
    </source>
</evidence>
<sequence length="85" mass="9585">MGVGCDPFIEVLRRSSLRCDPKRSWVATVHGSRPINFGVPTPYVQGLRVAAHSVMYRKPPMILGRRPDSSAQFCLLDYNLFFSSK</sequence>
<proteinExistence type="predicted"/>
<dbReference type="Proteomes" id="UP000634136">
    <property type="component" value="Unassembled WGS sequence"/>
</dbReference>
<accession>A0A834TIG9</accession>
<comment type="caution">
    <text evidence="1">The sequence shown here is derived from an EMBL/GenBank/DDBJ whole genome shotgun (WGS) entry which is preliminary data.</text>
</comment>
<gene>
    <name evidence="1" type="ORF">G2W53_027186</name>
</gene>
<dbReference type="EMBL" id="JAAIUW010000008">
    <property type="protein sequence ID" value="KAF7821731.1"/>
    <property type="molecule type" value="Genomic_DNA"/>
</dbReference>
<organism evidence="1 2">
    <name type="scientific">Senna tora</name>
    <dbReference type="NCBI Taxonomy" id="362788"/>
    <lineage>
        <taxon>Eukaryota</taxon>
        <taxon>Viridiplantae</taxon>
        <taxon>Streptophyta</taxon>
        <taxon>Embryophyta</taxon>
        <taxon>Tracheophyta</taxon>
        <taxon>Spermatophyta</taxon>
        <taxon>Magnoliopsida</taxon>
        <taxon>eudicotyledons</taxon>
        <taxon>Gunneridae</taxon>
        <taxon>Pentapetalae</taxon>
        <taxon>rosids</taxon>
        <taxon>fabids</taxon>
        <taxon>Fabales</taxon>
        <taxon>Fabaceae</taxon>
        <taxon>Caesalpinioideae</taxon>
        <taxon>Cassia clade</taxon>
        <taxon>Senna</taxon>
    </lineage>
</organism>
<protein>
    <submittedName>
        <fullName evidence="1">Uncharacterized protein</fullName>
    </submittedName>
</protein>
<keyword evidence="2" id="KW-1185">Reference proteome</keyword>
<dbReference type="AlphaFoldDB" id="A0A834TIG9"/>
<name>A0A834TIG9_9FABA</name>
<reference evidence="1" key="1">
    <citation type="submission" date="2020-09" db="EMBL/GenBank/DDBJ databases">
        <title>Genome-Enabled Discovery of Anthraquinone Biosynthesis in Senna tora.</title>
        <authorList>
            <person name="Kang S.-H."/>
            <person name="Pandey R.P."/>
            <person name="Lee C.-M."/>
            <person name="Sim J.-S."/>
            <person name="Jeong J.-T."/>
            <person name="Choi B.-S."/>
            <person name="Jung M."/>
            <person name="Ginzburg D."/>
            <person name="Zhao K."/>
            <person name="Won S.Y."/>
            <person name="Oh T.-J."/>
            <person name="Yu Y."/>
            <person name="Kim N.-H."/>
            <person name="Lee O.R."/>
            <person name="Lee T.-H."/>
            <person name="Bashyal P."/>
            <person name="Kim T.-S."/>
            <person name="Lee W.-H."/>
            <person name="Kawkins C."/>
            <person name="Kim C.-K."/>
            <person name="Kim J.S."/>
            <person name="Ahn B.O."/>
            <person name="Rhee S.Y."/>
            <person name="Sohng J.K."/>
        </authorList>
    </citation>
    <scope>NUCLEOTIDE SEQUENCE</scope>
    <source>
        <tissue evidence="1">Leaf</tissue>
    </source>
</reference>